<feature type="coiled-coil region" evidence="2">
    <location>
        <begin position="91"/>
        <end position="118"/>
    </location>
</feature>
<dbReference type="GO" id="GO:0045893">
    <property type="term" value="P:positive regulation of DNA-templated transcription"/>
    <property type="evidence" value="ECO:0007669"/>
    <property type="project" value="InterPro"/>
</dbReference>
<dbReference type="InterPro" id="IPR047057">
    <property type="entry name" value="MerR_fam"/>
</dbReference>
<keyword evidence="2" id="KW-0175">Coiled coil</keyword>
<dbReference type="KEGG" id="otd:J1M35_01280"/>
<evidence type="ECO:0000259" key="4">
    <source>
        <dbReference type="PROSITE" id="PS50937"/>
    </source>
</evidence>
<gene>
    <name evidence="5" type="primary">cadR</name>
    <name evidence="5" type="ORF">J1M35_01280</name>
</gene>
<evidence type="ECO:0000256" key="2">
    <source>
        <dbReference type="SAM" id="Coils"/>
    </source>
</evidence>
<dbReference type="InterPro" id="IPR011791">
    <property type="entry name" value="CadR-PbrR"/>
</dbReference>
<dbReference type="PROSITE" id="PS50937">
    <property type="entry name" value="HTH_MERR_2"/>
    <property type="match status" value="1"/>
</dbReference>
<evidence type="ECO:0000256" key="3">
    <source>
        <dbReference type="SAM" id="MobiDB-lite"/>
    </source>
</evidence>
<name>A0A975H4U3_9BURK</name>
<dbReference type="PRINTS" id="PR00040">
    <property type="entry name" value="HTHMERR"/>
</dbReference>
<dbReference type="SMART" id="SM00422">
    <property type="entry name" value="HTH_MERR"/>
    <property type="match status" value="1"/>
</dbReference>
<dbReference type="EMBL" id="CP071796">
    <property type="protein sequence ID" value="QTD47224.1"/>
    <property type="molecule type" value="Genomic_DNA"/>
</dbReference>
<dbReference type="GO" id="GO:0003700">
    <property type="term" value="F:DNA-binding transcription factor activity"/>
    <property type="evidence" value="ECO:0007669"/>
    <property type="project" value="InterPro"/>
</dbReference>
<dbReference type="Proteomes" id="UP000663903">
    <property type="component" value="Chromosome"/>
</dbReference>
<keyword evidence="1" id="KW-0238">DNA-binding</keyword>
<dbReference type="InterPro" id="IPR009061">
    <property type="entry name" value="DNA-bd_dom_put_sf"/>
</dbReference>
<dbReference type="PANTHER" id="PTHR30204:SF92">
    <property type="entry name" value="HTH-TYPE TRANSCRIPTIONAL REGULATOR ZNTR"/>
    <property type="match status" value="1"/>
</dbReference>
<accession>A0A975H4U3</accession>
<dbReference type="GO" id="GO:0046872">
    <property type="term" value="F:metal ion binding"/>
    <property type="evidence" value="ECO:0007669"/>
    <property type="project" value="InterPro"/>
</dbReference>
<dbReference type="Gene3D" id="1.10.1660.10">
    <property type="match status" value="1"/>
</dbReference>
<sequence length="215" mass="22900">MKISELAAATGTPVDTIRYYEREGLLPPPARAGNNYRHYDAAHAERLMLIRQARGLDMSLQEIRTLLAWRDRPDADCGAVNALLDEHIGHIATRIRELRALERQLKALRAQCRQASDTAHCGILSGLAQPGAAPAPVPPAPRHVQGCTGAADAAPAASARRTAAAPPHGEGRGGANPGPGGSGAAPIPTFRQRGRRTNPNCQIRHRNSGCQLNFA</sequence>
<keyword evidence="6" id="KW-1185">Reference proteome</keyword>
<feature type="compositionally biased region" description="Low complexity" evidence="3">
    <location>
        <begin position="150"/>
        <end position="168"/>
    </location>
</feature>
<dbReference type="PANTHER" id="PTHR30204">
    <property type="entry name" value="REDOX-CYCLING DRUG-SENSING TRANSCRIPTIONAL ACTIVATOR SOXR"/>
    <property type="match status" value="1"/>
</dbReference>
<protein>
    <submittedName>
        <fullName evidence="5">Cd(II)/Pb(II)-responsive transcriptional regulator</fullName>
    </submittedName>
</protein>
<reference evidence="5" key="1">
    <citation type="submission" date="2021-03" db="EMBL/GenBank/DDBJ databases">
        <title>Ottowia sp. 27C isolated from the cloaca of a Giant Asian pond turtle (Heosemys grandis).</title>
        <authorList>
            <person name="Spergser J."/>
            <person name="Busse H.-J."/>
        </authorList>
    </citation>
    <scope>NUCLEOTIDE SEQUENCE</scope>
    <source>
        <strain evidence="5">27C</strain>
    </source>
</reference>
<evidence type="ECO:0000313" key="5">
    <source>
        <dbReference type="EMBL" id="QTD47224.1"/>
    </source>
</evidence>
<proteinExistence type="predicted"/>
<dbReference type="GO" id="GO:0003677">
    <property type="term" value="F:DNA binding"/>
    <property type="evidence" value="ECO:0007669"/>
    <property type="project" value="UniProtKB-KW"/>
</dbReference>
<feature type="domain" description="HTH merR-type" evidence="4">
    <location>
        <begin position="1"/>
        <end position="69"/>
    </location>
</feature>
<dbReference type="SUPFAM" id="SSF46955">
    <property type="entry name" value="Putative DNA-binding domain"/>
    <property type="match status" value="1"/>
</dbReference>
<dbReference type="InterPro" id="IPR000551">
    <property type="entry name" value="MerR-type_HTH_dom"/>
</dbReference>
<dbReference type="CDD" id="cd04784">
    <property type="entry name" value="HTH_CadR-PbrR"/>
    <property type="match status" value="1"/>
</dbReference>
<feature type="region of interest" description="Disordered" evidence="3">
    <location>
        <begin position="131"/>
        <end position="215"/>
    </location>
</feature>
<evidence type="ECO:0000313" key="6">
    <source>
        <dbReference type="Proteomes" id="UP000663903"/>
    </source>
</evidence>
<organism evidence="5 6">
    <name type="scientific">Ottowia testudinis</name>
    <dbReference type="NCBI Taxonomy" id="2816950"/>
    <lineage>
        <taxon>Bacteria</taxon>
        <taxon>Pseudomonadati</taxon>
        <taxon>Pseudomonadota</taxon>
        <taxon>Betaproteobacteria</taxon>
        <taxon>Burkholderiales</taxon>
        <taxon>Comamonadaceae</taxon>
        <taxon>Ottowia</taxon>
    </lineage>
</organism>
<dbReference type="AlphaFoldDB" id="A0A975H4U3"/>
<dbReference type="NCBIfam" id="TIGR02047">
    <property type="entry name" value="CadR-PbrR"/>
    <property type="match status" value="1"/>
</dbReference>
<evidence type="ECO:0000256" key="1">
    <source>
        <dbReference type="ARBA" id="ARBA00023125"/>
    </source>
</evidence>
<feature type="compositionally biased region" description="Gly residues" evidence="3">
    <location>
        <begin position="172"/>
        <end position="183"/>
    </location>
</feature>
<dbReference type="Pfam" id="PF13411">
    <property type="entry name" value="MerR_1"/>
    <property type="match status" value="1"/>
</dbReference>